<feature type="compositionally biased region" description="Polar residues" evidence="1">
    <location>
        <begin position="455"/>
        <end position="471"/>
    </location>
</feature>
<keyword evidence="3" id="KW-1185">Reference proteome</keyword>
<dbReference type="Proteomes" id="UP000572817">
    <property type="component" value="Unassembled WGS sequence"/>
</dbReference>
<comment type="caution">
    <text evidence="2">The sequence shown here is derived from an EMBL/GenBank/DDBJ whole genome shotgun (WGS) entry which is preliminary data.</text>
</comment>
<feature type="compositionally biased region" description="Basic and acidic residues" evidence="1">
    <location>
        <begin position="1019"/>
        <end position="1032"/>
    </location>
</feature>
<feature type="compositionally biased region" description="Polar residues" evidence="1">
    <location>
        <begin position="87"/>
        <end position="96"/>
    </location>
</feature>
<feature type="compositionally biased region" description="Basic and acidic residues" evidence="1">
    <location>
        <begin position="537"/>
        <end position="558"/>
    </location>
</feature>
<feature type="compositionally biased region" description="Low complexity" evidence="1">
    <location>
        <begin position="613"/>
        <end position="626"/>
    </location>
</feature>
<feature type="compositionally biased region" description="Low complexity" evidence="1">
    <location>
        <begin position="406"/>
        <end position="419"/>
    </location>
</feature>
<feature type="compositionally biased region" description="Low complexity" evidence="1">
    <location>
        <begin position="9"/>
        <end position="31"/>
    </location>
</feature>
<feature type="compositionally biased region" description="Basic and acidic residues" evidence="1">
    <location>
        <begin position="519"/>
        <end position="529"/>
    </location>
</feature>
<feature type="compositionally biased region" description="Polar residues" evidence="1">
    <location>
        <begin position="361"/>
        <end position="373"/>
    </location>
</feature>
<accession>A0A8H4ITK5</accession>
<feature type="compositionally biased region" description="Polar residues" evidence="1">
    <location>
        <begin position="806"/>
        <end position="818"/>
    </location>
</feature>
<feature type="compositionally biased region" description="Basic and acidic residues" evidence="1">
    <location>
        <begin position="491"/>
        <end position="509"/>
    </location>
</feature>
<feature type="region of interest" description="Disordered" evidence="1">
    <location>
        <begin position="956"/>
        <end position="1241"/>
    </location>
</feature>
<feature type="compositionally biased region" description="Polar residues" evidence="1">
    <location>
        <begin position="752"/>
        <end position="766"/>
    </location>
</feature>
<evidence type="ECO:0000313" key="3">
    <source>
        <dbReference type="Proteomes" id="UP000572817"/>
    </source>
</evidence>
<feature type="compositionally biased region" description="Pro residues" evidence="1">
    <location>
        <begin position="571"/>
        <end position="606"/>
    </location>
</feature>
<feature type="compositionally biased region" description="Basic and acidic residues" evidence="1">
    <location>
        <begin position="1041"/>
        <end position="1052"/>
    </location>
</feature>
<feature type="compositionally biased region" description="Low complexity" evidence="1">
    <location>
        <begin position="284"/>
        <end position="299"/>
    </location>
</feature>
<feature type="compositionally biased region" description="Basic and acidic residues" evidence="1">
    <location>
        <begin position="1313"/>
        <end position="1322"/>
    </location>
</feature>
<feature type="region of interest" description="Disordered" evidence="1">
    <location>
        <begin position="1271"/>
        <end position="1361"/>
    </location>
</feature>
<feature type="region of interest" description="Disordered" evidence="1">
    <location>
        <begin position="351"/>
        <end position="933"/>
    </location>
</feature>
<evidence type="ECO:0000313" key="2">
    <source>
        <dbReference type="EMBL" id="KAF4306931.1"/>
    </source>
</evidence>
<feature type="region of interest" description="Disordered" evidence="1">
    <location>
        <begin position="233"/>
        <end position="319"/>
    </location>
</feature>
<feature type="compositionally biased region" description="Polar residues" evidence="1">
    <location>
        <begin position="885"/>
        <end position="895"/>
    </location>
</feature>
<feature type="compositionally biased region" description="Polar residues" evidence="1">
    <location>
        <begin position="652"/>
        <end position="666"/>
    </location>
</feature>
<feature type="region of interest" description="Disordered" evidence="1">
    <location>
        <begin position="1"/>
        <end position="33"/>
    </location>
</feature>
<feature type="compositionally biased region" description="Polar residues" evidence="1">
    <location>
        <begin position="1302"/>
        <end position="1312"/>
    </location>
</feature>
<name>A0A8H4ITK5_9PEZI</name>
<feature type="compositionally biased region" description="Polar residues" evidence="1">
    <location>
        <begin position="989"/>
        <end position="1001"/>
    </location>
</feature>
<feature type="compositionally biased region" description="Low complexity" evidence="1">
    <location>
        <begin position="870"/>
        <end position="881"/>
    </location>
</feature>
<proteinExistence type="predicted"/>
<feature type="compositionally biased region" description="Polar residues" evidence="1">
    <location>
        <begin position="708"/>
        <end position="726"/>
    </location>
</feature>
<gene>
    <name evidence="2" type="ORF">GTA08_BOTSDO05246</name>
</gene>
<dbReference type="OrthoDB" id="5335210at2759"/>
<feature type="compositionally biased region" description="Polar residues" evidence="1">
    <location>
        <begin position="840"/>
        <end position="855"/>
    </location>
</feature>
<organism evidence="2 3">
    <name type="scientific">Botryosphaeria dothidea</name>
    <dbReference type="NCBI Taxonomy" id="55169"/>
    <lineage>
        <taxon>Eukaryota</taxon>
        <taxon>Fungi</taxon>
        <taxon>Dikarya</taxon>
        <taxon>Ascomycota</taxon>
        <taxon>Pezizomycotina</taxon>
        <taxon>Dothideomycetes</taxon>
        <taxon>Dothideomycetes incertae sedis</taxon>
        <taxon>Botryosphaeriales</taxon>
        <taxon>Botryosphaeriaceae</taxon>
        <taxon>Botryosphaeria</taxon>
    </lineage>
</organism>
<feature type="compositionally biased region" description="Basic and acidic residues" evidence="1">
    <location>
        <begin position="909"/>
        <end position="923"/>
    </location>
</feature>
<protein>
    <submittedName>
        <fullName evidence="2">Uncharacterized protein</fullName>
    </submittedName>
</protein>
<feature type="compositionally biased region" description="Low complexity" evidence="1">
    <location>
        <begin position="1074"/>
        <end position="1087"/>
    </location>
</feature>
<sequence>MNQPPRAPSSLSNAGSTSSTSSSRSRVSLTSIRMTNLYKATMNRFLTRKKTEAALEGSDAPLPSTKKSKKGKKNKEEPKPELDLTQALPSSDNFRTSLLMPNLSARFSMLREQDDPESKLGKASDDSVLYPKRQSRLTDFGFNSAGLTDIAEVSSVNGSIRPPFLSERSGSIDGGYGTDDGDSIHSGSVMSRSRPGEGNVLFGGRQKVYLGNRALYDDDVGMSAYQRLRAEERRKKMEEDAAAGRGEEQEEDPESLAHELKHSSSFSGSLRRRETASSTTSGYGARASTAATSIASQGANSIPPPSANSTVGQGLERAGTKGRRLYEQGLDRNIQEGNSAISRLNSLQKQRTVISGRATPPLTQTRSATNLSDRFNRGGQYRAASPPPSAPLANMSNFMAAKDGDSQQSSPAIATSSPTSPFPPISPLDESSPLTSHIQPGDRGKATAMGAFNKPAQQFDENQYLQRQKQMMQGRETPPLKRPSRSPSRAVQERLDKFEMKRRESDAKFKQAPPSKTVSDARKRLDALRNEIAADLDDLRPSSDSEDEAEKRVEERTARSRSRTNSSSKAPPVPKVPASPPKPISLPKPVSPPRQPLPPKPVSPPREVPDTGSVSPPLESPVLPTPRETAIPKPKPAGKTEKPSAFSVFQRAKQQMQAQAVDSGQESPEKERGTFFASPGSSDDEDDGPVPEPLPLRSPVSRAGTMPGSKQQSPVATRSNPVSVGSSPAIRSPPPVQDHPALRPQGPMSPVSRASENMLQALNSPNESERKSSVSTLVKSDATDLDSPTLGPDNGGLNGMIRQHLRNQSQQSGVSSVYDNEQNDDDDDNNGPPHPAIASSMISETPGHSSYSHSNPWDLEDLDGGYYGEVDSLSSVSPVDPSRSKTQPFPRSGTNMEPFRSEPMSNQQQDREEAAPWEQEMKSKHTRNVSHSTIAEREAFQKDLEERQKAIQEALRNKVETESRSGSPTPGVGGAFKAFGMLRAKSSKDTLASRQGGNSKAMNMLGVNGSSSNVSLARGSEEQLRRPKDKIIKSQMTSDEADYRKDFEDRLTRGASGDPLGSKSRSPSAHGTGRSRSNSNVSGVSGRSRSRNGPRESDEHMPPLPSQIPRSGLPTPDSMPAASPIVEPPPNPPALRARSGSRPSASGYFDSKSLHPIQTGLSNGMSRVAPASAGASPHISPGFPSGRAPMVSGTRSAGHSPGIPPMPMKAATFAAHSNHSSPAIAPPPVPSRRTGGVPPERKKSIAKSIISEPMFLSSTSVVDTIELPPGASLKNGMDEVPPPLPPINPMRRRFGFGRSDSHGSSTTNSEGRPSTDDSDSKKSRGRLRKSSNPALYRAANPENDDMVPMRPPPPVSEGAMF</sequence>
<feature type="compositionally biased region" description="Low complexity" evidence="1">
    <location>
        <begin position="1134"/>
        <end position="1147"/>
    </location>
</feature>
<feature type="region of interest" description="Disordered" evidence="1">
    <location>
        <begin position="49"/>
        <end position="96"/>
    </location>
</feature>
<evidence type="ECO:0000256" key="1">
    <source>
        <dbReference type="SAM" id="MobiDB-lite"/>
    </source>
</evidence>
<reference evidence="2" key="1">
    <citation type="submission" date="2020-04" db="EMBL/GenBank/DDBJ databases">
        <title>Genome Assembly and Annotation of Botryosphaeria dothidea sdau 11-99, a Latent Pathogen of Apple Fruit Ring Rot in China.</title>
        <authorList>
            <person name="Yu C."/>
            <person name="Diao Y."/>
            <person name="Lu Q."/>
            <person name="Zhao J."/>
            <person name="Cui S."/>
            <person name="Peng C."/>
            <person name="He B."/>
            <person name="Liu H."/>
        </authorList>
    </citation>
    <scope>NUCLEOTIDE SEQUENCE [LARGE SCALE GENOMIC DNA]</scope>
    <source>
        <strain evidence="2">Sdau11-99</strain>
    </source>
</reference>
<dbReference type="EMBL" id="WWBZ02000033">
    <property type="protein sequence ID" value="KAF4306931.1"/>
    <property type="molecule type" value="Genomic_DNA"/>
</dbReference>